<dbReference type="InterPro" id="IPR023996">
    <property type="entry name" value="TonB-dep_OMP_SusC/RagA"/>
</dbReference>
<keyword evidence="1" id="KW-0472">Membrane</keyword>
<keyword evidence="1" id="KW-0998">Cell outer membrane</keyword>
<dbReference type="SUPFAM" id="SSF56935">
    <property type="entry name" value="Porins"/>
    <property type="match status" value="1"/>
</dbReference>
<reference evidence="4 5" key="1">
    <citation type="submission" date="2018-10" db="EMBL/GenBank/DDBJ databases">
        <title>Draft Genome Sequence of Bacteroides sp. KCTC 15687.</title>
        <authorList>
            <person name="Yu S.Y."/>
            <person name="Kim J.S."/>
            <person name="Oh B.S."/>
            <person name="Park S.H."/>
            <person name="Kang S.W."/>
            <person name="Park J.E."/>
            <person name="Choi S.H."/>
            <person name="Han K.I."/>
            <person name="Lee K.C."/>
            <person name="Eom M.K."/>
            <person name="Suh M.K."/>
            <person name="Lee D.H."/>
            <person name="Yoon H."/>
            <person name="Kim B."/>
            <person name="Yang S.J."/>
            <person name="Lee J.S."/>
            <person name="Lee J.H."/>
        </authorList>
    </citation>
    <scope>NUCLEOTIDE SEQUENCE [LARGE SCALE GENOMIC DNA]</scope>
    <source>
        <strain evidence="4 5">KCTC 15687</strain>
    </source>
</reference>
<dbReference type="PROSITE" id="PS52016">
    <property type="entry name" value="TONB_DEPENDENT_REC_3"/>
    <property type="match status" value="1"/>
</dbReference>
<proteinExistence type="inferred from homology"/>
<dbReference type="NCBIfam" id="TIGR04057">
    <property type="entry name" value="SusC_RagA_signa"/>
    <property type="match status" value="1"/>
</dbReference>
<keyword evidence="1" id="KW-0813">Transport</keyword>
<evidence type="ECO:0000256" key="2">
    <source>
        <dbReference type="SAM" id="SignalP"/>
    </source>
</evidence>
<sequence length="1060" mass="118758">MENLTFKQLKGRVWIILMSMFFSLAVTASDQNGNVPISEQTKIQITGRVMDQVGPMPGVNVSVKGTAIGVSTDIDGNFTIAVPSTESILVIQCIGFTKQEIKVGDQKVIQVTMQEETTALEEVTIVAFGKQKKESVIGSVTTVDIGKIRGPSSNLTTSFAGNMAGVIAYQRSGEPGKDNADFFIRGVTSFGNNNNPLILIDGIELSTTDLARLQPDDIASFSVMKDATATALYGARGANGVILVTTKMGNVGTAKISVRAENSFSMPTKNIDVVDPVTYMKMYNEALLTRFRGGVGATLDGLYSQEKIDNTIARTDPVYYPCTNWQEELLKKVTTNQRVNINIRGGGNSAQYFVSGAFSHDTGMFKVDKRNNFNNNINNNSFSLRSNVNINVTKTTELVVRLNGTFDDYSGPREGGALMYDRILHSNPVLFPAYYERDEEHRFVNHIMFGNAEDGHYVNPYAYLVNGYKDYSRTLMQASVEGKQKLDFITEGLSVRAMFNVSRLSSFSVTRGFTPFYYKTTLRNPNTGKYGYELINEDGTEYLHYSEEGGDKVLNSTYYGEAMVNYNRTFGEKHDVSGLMVFMLRNSLNANTGSLQLSLPSRNVGLSGRLTYGYDKRYFAEFNFGYNGSERFHVSRRFGFFPSAGAAWMVSNEKFWENVKPYISQLKFRYSYGLIGNDQIGTAAERFFYLSEMNMNDTDRHATFGKELNHGLDGVSVKRYANSEIGWEVASKHNWAVEIGLLENKLMFIAEYYREYRDKILMDRPIIPQTLGLSATPKANLGAASGRGVDLSLEYNQAFMNGMWIGARGNFTFARSKYEKYAEPNYPEKWRSHLGNSIHQMYGYLAERLFADDAEAENSPKQNVGGSDFYGGGDIKYTDINGDGVVNESDVVPIGYPEIPEIVYGFGVSFGYKGFDISAFFQGQARESFWIDATNTTPFQGETQLLKAYADSHWSEDNQNMYALYPRLSTFVHSNNKVGSTWWQRDGSFLRLKQAEIGYTLPDMLAWQRKLKISSLRIYLSGSNLLLFSKFKLWDVEMAGRGIGYPLQRVFNIGFNITFN</sequence>
<evidence type="ECO:0000313" key="4">
    <source>
        <dbReference type="EMBL" id="GCB36443.1"/>
    </source>
</evidence>
<dbReference type="Pfam" id="PF13715">
    <property type="entry name" value="CarbopepD_reg_2"/>
    <property type="match status" value="1"/>
</dbReference>
<evidence type="ECO:0000256" key="1">
    <source>
        <dbReference type="PROSITE-ProRule" id="PRU01360"/>
    </source>
</evidence>
<accession>A0A401LY60</accession>
<dbReference type="GO" id="GO:0009279">
    <property type="term" value="C:cell outer membrane"/>
    <property type="evidence" value="ECO:0007669"/>
    <property type="project" value="UniProtKB-SubCell"/>
</dbReference>
<dbReference type="SUPFAM" id="SSF49464">
    <property type="entry name" value="Carboxypeptidase regulatory domain-like"/>
    <property type="match status" value="1"/>
</dbReference>
<feature type="chain" id="PRO_5019339618" evidence="2">
    <location>
        <begin position="29"/>
        <end position="1060"/>
    </location>
</feature>
<feature type="domain" description="TonB-dependent receptor plug" evidence="3">
    <location>
        <begin position="133"/>
        <end position="241"/>
    </location>
</feature>
<dbReference type="InterPro" id="IPR039426">
    <property type="entry name" value="TonB-dep_rcpt-like"/>
</dbReference>
<name>A0A401LY60_9BACE</name>
<keyword evidence="1" id="KW-0812">Transmembrane</keyword>
<dbReference type="Gene3D" id="2.170.130.10">
    <property type="entry name" value="TonB-dependent receptor, plug domain"/>
    <property type="match status" value="1"/>
</dbReference>
<dbReference type="NCBIfam" id="TIGR04056">
    <property type="entry name" value="OMP_RagA_SusC"/>
    <property type="match status" value="1"/>
</dbReference>
<comment type="caution">
    <text evidence="4">The sequence shown here is derived from an EMBL/GenBank/DDBJ whole genome shotgun (WGS) entry which is preliminary data.</text>
</comment>
<organism evidence="4 5">
    <name type="scientific">Bacteroides faecalis</name>
    <dbReference type="NCBI Taxonomy" id="2447885"/>
    <lineage>
        <taxon>Bacteria</taxon>
        <taxon>Pseudomonadati</taxon>
        <taxon>Bacteroidota</taxon>
        <taxon>Bacteroidia</taxon>
        <taxon>Bacteroidales</taxon>
        <taxon>Bacteroidaceae</taxon>
        <taxon>Bacteroides</taxon>
    </lineage>
</organism>
<dbReference type="OrthoDB" id="721000at2"/>
<protein>
    <submittedName>
        <fullName evidence="4">SusC/RagA family TonB-linked outer membrane protein</fullName>
    </submittedName>
</protein>
<dbReference type="FunFam" id="2.170.130.10:FF:000003">
    <property type="entry name" value="SusC/RagA family TonB-linked outer membrane protein"/>
    <property type="match status" value="1"/>
</dbReference>
<dbReference type="Gene3D" id="2.60.40.1120">
    <property type="entry name" value="Carboxypeptidase-like, regulatory domain"/>
    <property type="match status" value="1"/>
</dbReference>
<keyword evidence="2" id="KW-0732">Signal</keyword>
<dbReference type="InterPro" id="IPR012910">
    <property type="entry name" value="Plug_dom"/>
</dbReference>
<comment type="subcellular location">
    <subcellularLocation>
        <location evidence="1">Cell outer membrane</location>
        <topology evidence="1">Multi-pass membrane protein</topology>
    </subcellularLocation>
</comment>
<dbReference type="EMBL" id="BHWB01000011">
    <property type="protein sequence ID" value="GCB36443.1"/>
    <property type="molecule type" value="Genomic_DNA"/>
</dbReference>
<dbReference type="RefSeq" id="WP_125042107.1">
    <property type="nucleotide sequence ID" value="NZ_BHWB01000011.1"/>
</dbReference>
<keyword evidence="1" id="KW-1134">Transmembrane beta strand</keyword>
<dbReference type="Pfam" id="PF07715">
    <property type="entry name" value="Plug"/>
    <property type="match status" value="1"/>
</dbReference>
<evidence type="ECO:0000259" key="3">
    <source>
        <dbReference type="Pfam" id="PF07715"/>
    </source>
</evidence>
<gene>
    <name evidence="4" type="ORF">KGMB02408_33880</name>
</gene>
<keyword evidence="5" id="KW-1185">Reference proteome</keyword>
<evidence type="ECO:0000313" key="5">
    <source>
        <dbReference type="Proteomes" id="UP000288079"/>
    </source>
</evidence>
<comment type="similarity">
    <text evidence="1">Belongs to the TonB-dependent receptor family.</text>
</comment>
<dbReference type="InterPro" id="IPR037066">
    <property type="entry name" value="Plug_dom_sf"/>
</dbReference>
<dbReference type="AlphaFoldDB" id="A0A401LY60"/>
<dbReference type="Proteomes" id="UP000288079">
    <property type="component" value="Unassembled WGS sequence"/>
</dbReference>
<dbReference type="InterPro" id="IPR008969">
    <property type="entry name" value="CarboxyPept-like_regulatory"/>
</dbReference>
<dbReference type="InterPro" id="IPR023997">
    <property type="entry name" value="TonB-dep_OMP_SusC/RagA_CS"/>
</dbReference>
<feature type="signal peptide" evidence="2">
    <location>
        <begin position="1"/>
        <end position="28"/>
    </location>
</feature>